<reference evidence="1" key="1">
    <citation type="submission" date="2013-07" db="EMBL/GenBank/DDBJ databases">
        <title>The genome of Eucalyptus grandis.</title>
        <authorList>
            <person name="Schmutz J."/>
            <person name="Hayes R."/>
            <person name="Myburg A."/>
            <person name="Tuskan G."/>
            <person name="Grattapaglia D."/>
            <person name="Rokhsar D.S."/>
        </authorList>
    </citation>
    <scope>NUCLEOTIDE SEQUENCE</scope>
    <source>
        <tissue evidence="1">Leaf extractions</tissue>
    </source>
</reference>
<dbReference type="EMBL" id="KK198755">
    <property type="protein sequence ID" value="KCW80160.1"/>
    <property type="molecule type" value="Genomic_DNA"/>
</dbReference>
<organism evidence="1">
    <name type="scientific">Eucalyptus grandis</name>
    <name type="common">Flooded gum</name>
    <dbReference type="NCBI Taxonomy" id="71139"/>
    <lineage>
        <taxon>Eukaryota</taxon>
        <taxon>Viridiplantae</taxon>
        <taxon>Streptophyta</taxon>
        <taxon>Embryophyta</taxon>
        <taxon>Tracheophyta</taxon>
        <taxon>Spermatophyta</taxon>
        <taxon>Magnoliopsida</taxon>
        <taxon>eudicotyledons</taxon>
        <taxon>Gunneridae</taxon>
        <taxon>Pentapetalae</taxon>
        <taxon>rosids</taxon>
        <taxon>malvids</taxon>
        <taxon>Myrtales</taxon>
        <taxon>Myrtaceae</taxon>
        <taxon>Myrtoideae</taxon>
        <taxon>Eucalypteae</taxon>
        <taxon>Eucalyptus</taxon>
    </lineage>
</organism>
<evidence type="ECO:0000313" key="1">
    <source>
        <dbReference type="EMBL" id="KCW80160.1"/>
    </source>
</evidence>
<dbReference type="Gramene" id="KCW80160">
    <property type="protein sequence ID" value="KCW80160"/>
    <property type="gene ID" value="EUGRSUZ_C01508"/>
</dbReference>
<accession>A0A059CQD7</accession>
<protein>
    <submittedName>
        <fullName evidence="1">Uncharacterized protein</fullName>
    </submittedName>
</protein>
<gene>
    <name evidence="1" type="ORF">EUGRSUZ_C01508</name>
</gene>
<proteinExistence type="predicted"/>
<dbReference type="InParanoid" id="A0A059CQD7"/>
<sequence length="73" mass="8328">MKRLIFGHRLTLMTPFIPNNVCKISLLLQESLAAIKYRNNNLTCMDVQVSVSSSTSQCNTYYVHAREKLHSTP</sequence>
<dbReference type="AlphaFoldDB" id="A0A059CQD7"/>
<name>A0A059CQD7_EUCGR</name>